<dbReference type="GO" id="GO:0016491">
    <property type="term" value="F:oxidoreductase activity"/>
    <property type="evidence" value="ECO:0007669"/>
    <property type="project" value="UniProtKB-KW"/>
</dbReference>
<evidence type="ECO:0000259" key="2">
    <source>
        <dbReference type="SMART" id="SM00829"/>
    </source>
</evidence>
<dbReference type="InterPro" id="IPR002364">
    <property type="entry name" value="Quin_OxRdtase/zeta-crystal_CS"/>
</dbReference>
<dbReference type="SUPFAM" id="SSF50129">
    <property type="entry name" value="GroES-like"/>
    <property type="match status" value="1"/>
</dbReference>
<dbReference type="Proteomes" id="UP000800093">
    <property type="component" value="Unassembled WGS sequence"/>
</dbReference>
<dbReference type="InterPro" id="IPR050700">
    <property type="entry name" value="YIM1/Zinc_Alcohol_DH_Fams"/>
</dbReference>
<dbReference type="Pfam" id="PF13602">
    <property type="entry name" value="ADH_zinc_N_2"/>
    <property type="match status" value="1"/>
</dbReference>
<dbReference type="SUPFAM" id="SSF51735">
    <property type="entry name" value="NAD(P)-binding Rossmann-fold domains"/>
    <property type="match status" value="1"/>
</dbReference>
<dbReference type="PROSITE" id="PS01162">
    <property type="entry name" value="QOR_ZETA_CRYSTAL"/>
    <property type="match status" value="1"/>
</dbReference>
<protein>
    <submittedName>
        <fullName evidence="3">Zinc-binding oxidoreductase</fullName>
    </submittedName>
</protein>
<dbReference type="GO" id="GO:0005739">
    <property type="term" value="C:mitochondrion"/>
    <property type="evidence" value="ECO:0007669"/>
    <property type="project" value="TreeGrafter"/>
</dbReference>
<gene>
    <name evidence="3" type="ORF">CC78DRAFT_495463</name>
</gene>
<comment type="caution">
    <text evidence="3">The sequence shown here is derived from an EMBL/GenBank/DDBJ whole genome shotgun (WGS) entry which is preliminary data.</text>
</comment>
<dbReference type="PANTHER" id="PTHR11695:SF294">
    <property type="entry name" value="RETICULON-4-INTERACTING PROTEIN 1, MITOCHONDRIAL"/>
    <property type="match status" value="1"/>
</dbReference>
<dbReference type="PANTHER" id="PTHR11695">
    <property type="entry name" value="ALCOHOL DEHYDROGENASE RELATED"/>
    <property type="match status" value="1"/>
</dbReference>
<dbReference type="InterPro" id="IPR036291">
    <property type="entry name" value="NAD(P)-bd_dom_sf"/>
</dbReference>
<dbReference type="CDD" id="cd08267">
    <property type="entry name" value="MDR1"/>
    <property type="match status" value="1"/>
</dbReference>
<organism evidence="3 4">
    <name type="scientific">Lojkania enalia</name>
    <dbReference type="NCBI Taxonomy" id="147567"/>
    <lineage>
        <taxon>Eukaryota</taxon>
        <taxon>Fungi</taxon>
        <taxon>Dikarya</taxon>
        <taxon>Ascomycota</taxon>
        <taxon>Pezizomycotina</taxon>
        <taxon>Dothideomycetes</taxon>
        <taxon>Pleosporomycetidae</taxon>
        <taxon>Pleosporales</taxon>
        <taxon>Pleosporales incertae sedis</taxon>
        <taxon>Lojkania</taxon>
    </lineage>
</organism>
<accession>A0A9P4N8C4</accession>
<dbReference type="GO" id="GO:0008270">
    <property type="term" value="F:zinc ion binding"/>
    <property type="evidence" value="ECO:0007669"/>
    <property type="project" value="InterPro"/>
</dbReference>
<feature type="non-terminal residue" evidence="3">
    <location>
        <position position="348"/>
    </location>
</feature>
<keyword evidence="4" id="KW-1185">Reference proteome</keyword>
<dbReference type="Gene3D" id="3.90.180.10">
    <property type="entry name" value="Medium-chain alcohol dehydrogenases, catalytic domain"/>
    <property type="match status" value="1"/>
</dbReference>
<sequence>MKAWVHTRVGLPSDVLSLSTIPTPSISSPNQVLIRISHCALNPGASITMQLLPFYFRKSPAIPEMDFSGTVVQCGSQVLADRALKPGTYVFGSIPVSQHVRLTCGALAEYVVVEHTSVVRKPSDAKLEEVAGLGIAGATALDLIKAAKLKKGDSVLVNGASGGIGHFAVQMCREAVGETGKVVAICSSNNVPWVKLLGCNEVIDYAQNSPVHKYLAKEYSATRFDVVIDAVGVQEIFNNCPAFLAEKKPYVSVGPRPNNYTVLSMLTILGSMAKNFLWPKLFGGVPRPYMQAASVSDYTTLLELGKLVEERKLKAVVGMLVKMEDAQKAYQQLLSGHTKGKVVVQVQQ</sequence>
<dbReference type="InterPro" id="IPR020843">
    <property type="entry name" value="ER"/>
</dbReference>
<name>A0A9P4N8C4_9PLEO</name>
<proteinExistence type="predicted"/>
<dbReference type="EMBL" id="ML986617">
    <property type="protein sequence ID" value="KAF2264311.1"/>
    <property type="molecule type" value="Genomic_DNA"/>
</dbReference>
<dbReference type="SMART" id="SM00829">
    <property type="entry name" value="PKS_ER"/>
    <property type="match status" value="1"/>
</dbReference>
<dbReference type="Pfam" id="PF08240">
    <property type="entry name" value="ADH_N"/>
    <property type="match status" value="1"/>
</dbReference>
<feature type="domain" description="Enoyl reductase (ER)" evidence="2">
    <location>
        <begin position="13"/>
        <end position="344"/>
    </location>
</feature>
<dbReference type="InterPro" id="IPR011032">
    <property type="entry name" value="GroES-like_sf"/>
</dbReference>
<dbReference type="Gene3D" id="3.40.50.720">
    <property type="entry name" value="NAD(P)-binding Rossmann-like Domain"/>
    <property type="match status" value="1"/>
</dbReference>
<evidence type="ECO:0000313" key="4">
    <source>
        <dbReference type="Proteomes" id="UP000800093"/>
    </source>
</evidence>
<evidence type="ECO:0000256" key="1">
    <source>
        <dbReference type="ARBA" id="ARBA00023002"/>
    </source>
</evidence>
<reference evidence="4" key="1">
    <citation type="journal article" date="2020" name="Stud. Mycol.">
        <title>101 Dothideomycetes genomes: A test case for predicting lifestyles and emergence of pathogens.</title>
        <authorList>
            <person name="Haridas S."/>
            <person name="Albert R."/>
            <person name="Binder M."/>
            <person name="Bloem J."/>
            <person name="LaButti K."/>
            <person name="Salamov A."/>
            <person name="Andreopoulos B."/>
            <person name="Baker S."/>
            <person name="Barry K."/>
            <person name="Bills G."/>
            <person name="Bluhm B."/>
            <person name="Cannon C."/>
            <person name="Castanera R."/>
            <person name="Culley D."/>
            <person name="Daum C."/>
            <person name="Ezra D."/>
            <person name="Gonzalez J."/>
            <person name="Henrissat B."/>
            <person name="Kuo A."/>
            <person name="Liang C."/>
            <person name="Lipzen A."/>
            <person name="Lutzoni F."/>
            <person name="Magnuson J."/>
            <person name="Mondo S."/>
            <person name="Nolan M."/>
            <person name="Ohm R."/>
            <person name="Pangilinan J."/>
            <person name="Park H.-J."/>
            <person name="Ramirez L."/>
            <person name="Alfaro M."/>
            <person name="Sun H."/>
            <person name="Tritt A."/>
            <person name="Yoshinaga Y."/>
            <person name="Zwiers L.-H."/>
            <person name="Turgeon B."/>
            <person name="Goodwin S."/>
            <person name="Spatafora J."/>
            <person name="Crous P."/>
            <person name="Grigoriev I."/>
        </authorList>
    </citation>
    <scope>NUCLEOTIDE SEQUENCE [LARGE SCALE GENOMIC DNA]</scope>
    <source>
        <strain evidence="4">CBS 304.66</strain>
    </source>
</reference>
<dbReference type="AlphaFoldDB" id="A0A9P4N8C4"/>
<keyword evidence="1" id="KW-0560">Oxidoreductase</keyword>
<evidence type="ECO:0000313" key="3">
    <source>
        <dbReference type="EMBL" id="KAF2264311.1"/>
    </source>
</evidence>
<dbReference type="OrthoDB" id="201656at2759"/>
<dbReference type="InterPro" id="IPR013154">
    <property type="entry name" value="ADH-like_N"/>
</dbReference>